<dbReference type="AlphaFoldDB" id="A0AAE1DQU6"/>
<protein>
    <submittedName>
        <fullName evidence="1">Uncharacterized protein</fullName>
    </submittedName>
</protein>
<gene>
    <name evidence="1" type="ORF">RRG08_040379</name>
</gene>
<dbReference type="EMBL" id="JAWDGP010002819">
    <property type="protein sequence ID" value="KAK3779656.1"/>
    <property type="molecule type" value="Genomic_DNA"/>
</dbReference>
<proteinExistence type="predicted"/>
<evidence type="ECO:0000313" key="1">
    <source>
        <dbReference type="EMBL" id="KAK3779656.1"/>
    </source>
</evidence>
<evidence type="ECO:0000313" key="2">
    <source>
        <dbReference type="Proteomes" id="UP001283361"/>
    </source>
</evidence>
<organism evidence="1 2">
    <name type="scientific">Elysia crispata</name>
    <name type="common">lettuce slug</name>
    <dbReference type="NCBI Taxonomy" id="231223"/>
    <lineage>
        <taxon>Eukaryota</taxon>
        <taxon>Metazoa</taxon>
        <taxon>Spiralia</taxon>
        <taxon>Lophotrochozoa</taxon>
        <taxon>Mollusca</taxon>
        <taxon>Gastropoda</taxon>
        <taxon>Heterobranchia</taxon>
        <taxon>Euthyneura</taxon>
        <taxon>Panpulmonata</taxon>
        <taxon>Sacoglossa</taxon>
        <taxon>Placobranchoidea</taxon>
        <taxon>Plakobranchidae</taxon>
        <taxon>Elysia</taxon>
    </lineage>
</organism>
<keyword evidence="2" id="KW-1185">Reference proteome</keyword>
<sequence length="144" mass="16425">MGKRGYLLQTSRVRHPLFRLTTSSLQPRVFGCRALTLNDSSSEQWDPQTGILASMKTIGCSDQNVLRALWVISSVKRLEKLMGLVIRTVVKLTMFPARFSFLTWLSPMKGSKTWSNGPRLLAEFRENFTRNQKLPPVELHCGEE</sequence>
<comment type="caution">
    <text evidence="1">The sequence shown here is derived from an EMBL/GenBank/DDBJ whole genome shotgun (WGS) entry which is preliminary data.</text>
</comment>
<name>A0AAE1DQU6_9GAST</name>
<accession>A0AAE1DQU6</accession>
<dbReference type="Proteomes" id="UP001283361">
    <property type="component" value="Unassembled WGS sequence"/>
</dbReference>
<reference evidence="1" key="1">
    <citation type="journal article" date="2023" name="G3 (Bethesda)">
        <title>A reference genome for the long-term kleptoplast-retaining sea slug Elysia crispata morphotype clarki.</title>
        <authorList>
            <person name="Eastman K.E."/>
            <person name="Pendleton A.L."/>
            <person name="Shaikh M.A."/>
            <person name="Suttiyut T."/>
            <person name="Ogas R."/>
            <person name="Tomko P."/>
            <person name="Gavelis G."/>
            <person name="Widhalm J.R."/>
            <person name="Wisecaver J.H."/>
        </authorList>
    </citation>
    <scope>NUCLEOTIDE SEQUENCE</scope>
    <source>
        <strain evidence="1">ECLA1</strain>
    </source>
</reference>